<evidence type="ECO:0000256" key="1">
    <source>
        <dbReference type="ARBA" id="ARBA00023012"/>
    </source>
</evidence>
<comment type="caution">
    <text evidence="4">The sequence shown here is derived from an EMBL/GenBank/DDBJ whole genome shotgun (WGS) entry which is preliminary data.</text>
</comment>
<reference evidence="4" key="1">
    <citation type="submission" date="2023-07" db="EMBL/GenBank/DDBJ databases">
        <title>A chromosome-level genome assembly of Lolium multiflorum.</title>
        <authorList>
            <person name="Chen Y."/>
            <person name="Copetti D."/>
            <person name="Kolliker R."/>
            <person name="Studer B."/>
        </authorList>
    </citation>
    <scope>NUCLEOTIDE SEQUENCE</scope>
    <source>
        <strain evidence="4">02402/16</strain>
        <tissue evidence="4">Leaf</tissue>
    </source>
</reference>
<evidence type="ECO:0000313" key="4">
    <source>
        <dbReference type="EMBL" id="KAK1692443.1"/>
    </source>
</evidence>
<keyword evidence="2" id="KW-0597">Phosphoprotein</keyword>
<proteinExistence type="predicted"/>
<gene>
    <name evidence="4" type="ORF">QYE76_009140</name>
</gene>
<dbReference type="PANTHER" id="PTHR43874:SF189">
    <property type="entry name" value="RESPONSE REGULATORY DOMAIN-CONTAINING PROTEIN"/>
    <property type="match status" value="1"/>
</dbReference>
<evidence type="ECO:0000259" key="3">
    <source>
        <dbReference type="PROSITE" id="PS50110"/>
    </source>
</evidence>
<dbReference type="SMART" id="SM00448">
    <property type="entry name" value="REC"/>
    <property type="match status" value="1"/>
</dbReference>
<dbReference type="PANTHER" id="PTHR43874">
    <property type="entry name" value="TWO-COMPONENT RESPONSE REGULATOR"/>
    <property type="match status" value="1"/>
</dbReference>
<sequence>MVVAEDNFPDGLRVLAVDDDRVCLRVLAAVLRQCNYKPTVVTDGMTALKMLREEGEEQFDLVITDVHMPNMDGFQLLEIIGLEMDLPTHMLNGGEGASGILHVQDEPAGQQASNDQPTYNTSNFLDDIFASMASQDFNPDATLLGEEY</sequence>
<dbReference type="InterPro" id="IPR045279">
    <property type="entry name" value="ARR-like"/>
</dbReference>
<dbReference type="GO" id="GO:0009736">
    <property type="term" value="P:cytokinin-activated signaling pathway"/>
    <property type="evidence" value="ECO:0007669"/>
    <property type="project" value="InterPro"/>
</dbReference>
<dbReference type="Pfam" id="PF00072">
    <property type="entry name" value="Response_reg"/>
    <property type="match status" value="1"/>
</dbReference>
<dbReference type="AlphaFoldDB" id="A0AAD8TUP7"/>
<dbReference type="PROSITE" id="PS50110">
    <property type="entry name" value="RESPONSE_REGULATORY"/>
    <property type="match status" value="1"/>
</dbReference>
<keyword evidence="1" id="KW-0902">Two-component regulatory system</keyword>
<evidence type="ECO:0000256" key="2">
    <source>
        <dbReference type="PROSITE-ProRule" id="PRU00169"/>
    </source>
</evidence>
<organism evidence="4 5">
    <name type="scientific">Lolium multiflorum</name>
    <name type="common">Italian ryegrass</name>
    <name type="synonym">Lolium perenne subsp. multiflorum</name>
    <dbReference type="NCBI Taxonomy" id="4521"/>
    <lineage>
        <taxon>Eukaryota</taxon>
        <taxon>Viridiplantae</taxon>
        <taxon>Streptophyta</taxon>
        <taxon>Embryophyta</taxon>
        <taxon>Tracheophyta</taxon>
        <taxon>Spermatophyta</taxon>
        <taxon>Magnoliopsida</taxon>
        <taxon>Liliopsida</taxon>
        <taxon>Poales</taxon>
        <taxon>Poaceae</taxon>
        <taxon>BOP clade</taxon>
        <taxon>Pooideae</taxon>
        <taxon>Poodae</taxon>
        <taxon>Poeae</taxon>
        <taxon>Poeae Chloroplast Group 2 (Poeae type)</taxon>
        <taxon>Loliodinae</taxon>
        <taxon>Loliinae</taxon>
        <taxon>Lolium</taxon>
    </lineage>
</organism>
<evidence type="ECO:0000313" key="5">
    <source>
        <dbReference type="Proteomes" id="UP001231189"/>
    </source>
</evidence>
<dbReference type="Proteomes" id="UP001231189">
    <property type="component" value="Unassembled WGS sequence"/>
</dbReference>
<feature type="domain" description="Response regulatory" evidence="3">
    <location>
        <begin position="13"/>
        <end position="148"/>
    </location>
</feature>
<name>A0AAD8TUP7_LOLMU</name>
<dbReference type="SUPFAM" id="SSF52172">
    <property type="entry name" value="CheY-like"/>
    <property type="match status" value="1"/>
</dbReference>
<dbReference type="InterPro" id="IPR011006">
    <property type="entry name" value="CheY-like_superfamily"/>
</dbReference>
<keyword evidence="5" id="KW-1185">Reference proteome</keyword>
<accession>A0AAD8TUP7</accession>
<dbReference type="InterPro" id="IPR001789">
    <property type="entry name" value="Sig_transdc_resp-reg_receiver"/>
</dbReference>
<protein>
    <recommendedName>
        <fullName evidence="3">Response regulatory domain-containing protein</fullName>
    </recommendedName>
</protein>
<feature type="modified residue" description="4-aspartylphosphate" evidence="2">
    <location>
        <position position="65"/>
    </location>
</feature>
<dbReference type="EMBL" id="JAUUTY010000001">
    <property type="protein sequence ID" value="KAK1692443.1"/>
    <property type="molecule type" value="Genomic_DNA"/>
</dbReference>
<dbReference type="GO" id="GO:0000160">
    <property type="term" value="P:phosphorelay signal transduction system"/>
    <property type="evidence" value="ECO:0007669"/>
    <property type="project" value="UniProtKB-KW"/>
</dbReference>
<dbReference type="Gene3D" id="3.40.50.2300">
    <property type="match status" value="1"/>
</dbReference>